<evidence type="ECO:0000313" key="7">
    <source>
        <dbReference type="EMBL" id="GIN58258.1"/>
    </source>
</evidence>
<dbReference type="InterPro" id="IPR011701">
    <property type="entry name" value="MFS"/>
</dbReference>
<feature type="transmembrane region" description="Helical" evidence="6">
    <location>
        <begin position="101"/>
        <end position="124"/>
    </location>
</feature>
<protein>
    <submittedName>
        <fullName evidence="7">MFS transporter</fullName>
    </submittedName>
</protein>
<dbReference type="PANTHER" id="PTHR23513">
    <property type="entry name" value="INTEGRAL MEMBRANE EFFLUX PROTEIN-RELATED"/>
    <property type="match status" value="1"/>
</dbReference>
<keyword evidence="5 6" id="KW-0472">Membrane</keyword>
<evidence type="ECO:0000256" key="3">
    <source>
        <dbReference type="ARBA" id="ARBA00022692"/>
    </source>
</evidence>
<dbReference type="SUPFAM" id="SSF103473">
    <property type="entry name" value="MFS general substrate transporter"/>
    <property type="match status" value="1"/>
</dbReference>
<evidence type="ECO:0000256" key="2">
    <source>
        <dbReference type="ARBA" id="ARBA00022475"/>
    </source>
</evidence>
<dbReference type="InterPro" id="IPR022324">
    <property type="entry name" value="Bacilysin_exporter_BacE_put"/>
</dbReference>
<accession>A0ABQ4KLJ7</accession>
<feature type="transmembrane region" description="Helical" evidence="6">
    <location>
        <begin position="312"/>
        <end position="332"/>
    </location>
</feature>
<feature type="transmembrane region" description="Helical" evidence="6">
    <location>
        <begin position="377"/>
        <end position="396"/>
    </location>
</feature>
<dbReference type="InterPro" id="IPR036259">
    <property type="entry name" value="MFS_trans_sf"/>
</dbReference>
<keyword evidence="3 6" id="KW-0812">Transmembrane</keyword>
<organism evidence="7 8">
    <name type="scientific">Lederbergia ruris</name>
    <dbReference type="NCBI Taxonomy" id="217495"/>
    <lineage>
        <taxon>Bacteria</taxon>
        <taxon>Bacillati</taxon>
        <taxon>Bacillota</taxon>
        <taxon>Bacilli</taxon>
        <taxon>Bacillales</taxon>
        <taxon>Bacillaceae</taxon>
        <taxon>Lederbergia</taxon>
    </lineage>
</organism>
<dbReference type="Pfam" id="PF07690">
    <property type="entry name" value="MFS_1"/>
    <property type="match status" value="1"/>
</dbReference>
<feature type="transmembrane region" description="Helical" evidence="6">
    <location>
        <begin position="167"/>
        <end position="187"/>
    </location>
</feature>
<feature type="transmembrane region" description="Helical" evidence="6">
    <location>
        <begin position="287"/>
        <end position="306"/>
    </location>
</feature>
<dbReference type="PANTHER" id="PTHR23513:SF6">
    <property type="entry name" value="MAJOR FACILITATOR SUPERFAMILY ASSOCIATED DOMAIN-CONTAINING PROTEIN"/>
    <property type="match status" value="1"/>
</dbReference>
<dbReference type="PRINTS" id="PR01988">
    <property type="entry name" value="EXPORTERBACE"/>
</dbReference>
<keyword evidence="2" id="KW-1003">Cell membrane</keyword>
<dbReference type="Proteomes" id="UP000679950">
    <property type="component" value="Unassembled WGS sequence"/>
</dbReference>
<evidence type="ECO:0000313" key="8">
    <source>
        <dbReference type="Proteomes" id="UP000679950"/>
    </source>
</evidence>
<feature type="transmembrane region" description="Helical" evidence="6">
    <location>
        <begin position="261"/>
        <end position="280"/>
    </location>
</feature>
<comment type="caution">
    <text evidence="7">The sequence shown here is derived from an EMBL/GenBank/DDBJ whole genome shotgun (WGS) entry which is preliminary data.</text>
</comment>
<feature type="transmembrane region" description="Helical" evidence="6">
    <location>
        <begin position="352"/>
        <end position="371"/>
    </location>
</feature>
<gene>
    <name evidence="7" type="ORF">J8TS2_25770</name>
</gene>
<feature type="transmembrane region" description="Helical" evidence="6">
    <location>
        <begin position="75"/>
        <end position="95"/>
    </location>
</feature>
<dbReference type="Gene3D" id="1.20.1250.20">
    <property type="entry name" value="MFS general substrate transporter like domains"/>
    <property type="match status" value="1"/>
</dbReference>
<evidence type="ECO:0000256" key="1">
    <source>
        <dbReference type="ARBA" id="ARBA00004651"/>
    </source>
</evidence>
<keyword evidence="4 6" id="KW-1133">Transmembrane helix</keyword>
<evidence type="ECO:0000256" key="4">
    <source>
        <dbReference type="ARBA" id="ARBA00022989"/>
    </source>
</evidence>
<dbReference type="CDD" id="cd06173">
    <property type="entry name" value="MFS_MefA_like"/>
    <property type="match status" value="1"/>
</dbReference>
<dbReference type="EMBL" id="BORB01000021">
    <property type="protein sequence ID" value="GIN58258.1"/>
    <property type="molecule type" value="Genomic_DNA"/>
</dbReference>
<feature type="transmembrane region" description="Helical" evidence="6">
    <location>
        <begin position="227"/>
        <end position="249"/>
    </location>
</feature>
<evidence type="ECO:0000256" key="6">
    <source>
        <dbReference type="SAM" id="Phobius"/>
    </source>
</evidence>
<name>A0ABQ4KLJ7_9BACI</name>
<sequence>MRLNIINRNFSSMWFSNLLAILNSRFRELVIPLIVLGLTNSPLVTGVVALSQQLGTVLFAMPIGTWVEKKNKVRVARTCHLIYGIGIFLLAYLITLEQLNAALIAFILFLMGIVALISGTAFSAMIPRIAGREKLLEAHTSLEAADAIVTLIGPALGGFLLAKTGSSITLCICAVLSLLSALFISLVRNKEIDFQQSNDVSSKDKTTNFLRQSVDGLKYLIANTQQLINIIALSTLGFSTVFIVLTVLFHARISLNLSEELIGILLSSAGVGNIMGVLIMKLFKNRSWLLLLCSLLFFSSFGVFVILATNNFIIMCLGMVIFDGALSMAFVVQVSVHQGITPNNFLARVKSATYVIGGLSTMAGTFLAGAIPEFLSSRIALAFGVFVLAIPALYMLKFRKISVKLSQIETINMK</sequence>
<keyword evidence="8" id="KW-1185">Reference proteome</keyword>
<evidence type="ECO:0000256" key="5">
    <source>
        <dbReference type="ARBA" id="ARBA00023136"/>
    </source>
</evidence>
<reference evidence="7 8" key="1">
    <citation type="submission" date="2021-03" db="EMBL/GenBank/DDBJ databases">
        <title>Antimicrobial resistance genes in bacteria isolated from Japanese honey, and their potential for conferring macrolide and lincosamide resistance in the American foulbrood pathogen Paenibacillus larvae.</title>
        <authorList>
            <person name="Okamoto M."/>
            <person name="Kumagai M."/>
            <person name="Kanamori H."/>
            <person name="Takamatsu D."/>
        </authorList>
    </citation>
    <scope>NUCLEOTIDE SEQUENCE [LARGE SCALE GENOMIC DNA]</scope>
    <source>
        <strain evidence="7 8">J8TS2</strain>
    </source>
</reference>
<comment type="subcellular location">
    <subcellularLocation>
        <location evidence="1">Cell membrane</location>
        <topology evidence="1">Multi-pass membrane protein</topology>
    </subcellularLocation>
</comment>
<dbReference type="RefSeq" id="WP_212966518.1">
    <property type="nucleotide sequence ID" value="NZ_BORB01000021.1"/>
</dbReference>
<proteinExistence type="predicted"/>